<dbReference type="Proteomes" id="UP001567731">
    <property type="component" value="Unassembled WGS sequence"/>
</dbReference>
<accession>A0ABV4JMA3</accession>
<dbReference type="RefSeq" id="WP_371196782.1">
    <property type="nucleotide sequence ID" value="NZ_JAUEHC010000115.1"/>
</dbReference>
<keyword evidence="2" id="KW-1185">Reference proteome</keyword>
<sequence>LVATYHRTGNSTAADLTAASQHLFADRPAFVIDNGNTAALKVDLKVAIGSDEPLQPADDALQALTSHLYRQGVEPKLSISQETTPPLP</sequence>
<gene>
    <name evidence="1" type="primary">pilO2</name>
    <name evidence="1" type="ORF">QVM81_24555</name>
</gene>
<feature type="non-terminal residue" evidence="1">
    <location>
        <position position="88"/>
    </location>
</feature>
<proteinExistence type="predicted"/>
<dbReference type="Pfam" id="PF06864">
    <property type="entry name" value="PAP_PilO"/>
    <property type="match status" value="1"/>
</dbReference>
<reference evidence="1 2" key="1">
    <citation type="submission" date="2023-06" db="EMBL/GenBank/DDBJ databases">
        <title>Genome characterization of Enterobacterales and Pseudomonas spp isolates with different phenotypes to cefepime-taniborbactam.</title>
        <authorList>
            <person name="Hernandez-Garcia M."/>
            <person name="Garcia-Castillo M."/>
            <person name="Ruiz-Garbajosa P."/>
            <person name="Canton R."/>
        </authorList>
    </citation>
    <scope>NUCLEOTIDE SEQUENCE [LARGE SCALE GENOMIC DNA]</scope>
    <source>
        <strain evidence="1 2">A003</strain>
    </source>
</reference>
<name>A0ABV4JMA3_9ENTR</name>
<evidence type="ECO:0000313" key="1">
    <source>
        <dbReference type="EMBL" id="MEZ4054702.1"/>
    </source>
</evidence>
<dbReference type="EMBL" id="JAUEHC010000115">
    <property type="protein sequence ID" value="MEZ4054702.1"/>
    <property type="molecule type" value="Genomic_DNA"/>
</dbReference>
<evidence type="ECO:0000313" key="2">
    <source>
        <dbReference type="Proteomes" id="UP001567731"/>
    </source>
</evidence>
<protein>
    <submittedName>
        <fullName evidence="1">Type 4b pilus protein PilO2</fullName>
    </submittedName>
</protein>
<feature type="non-terminal residue" evidence="1">
    <location>
        <position position="1"/>
    </location>
</feature>
<dbReference type="InterPro" id="IPR009663">
    <property type="entry name" value="PAP_PilO"/>
</dbReference>
<organism evidence="1 2">
    <name type="scientific">Enterobacter rongchengensis</name>
    <dbReference type="NCBI Taxonomy" id="3030999"/>
    <lineage>
        <taxon>Bacteria</taxon>
        <taxon>Pseudomonadati</taxon>
        <taxon>Pseudomonadota</taxon>
        <taxon>Gammaproteobacteria</taxon>
        <taxon>Enterobacterales</taxon>
        <taxon>Enterobacteriaceae</taxon>
        <taxon>Enterobacter</taxon>
    </lineage>
</organism>
<comment type="caution">
    <text evidence="1">The sequence shown here is derived from an EMBL/GenBank/DDBJ whole genome shotgun (WGS) entry which is preliminary data.</text>
</comment>